<reference evidence="1 2" key="1">
    <citation type="submission" date="2018-11" db="EMBL/GenBank/DDBJ databases">
        <authorList>
            <consortium name="Pathogen Informatics"/>
        </authorList>
    </citation>
    <scope>NUCLEOTIDE SEQUENCE [LARGE SCALE GENOMIC DNA]</scope>
</reference>
<sequence length="124" mass="13383">MILAWRIFVPDECGKKKNNDDRDSSRKIGGSATVVAETASSAGAPTVSAMDSSSIESLRALLVTDAMPDDRNSRGTQQFAPTLQPIPQCSASTSVDDFLRYCSGNHNTERYLLAIPELEVSEMA</sequence>
<evidence type="ECO:0000313" key="1">
    <source>
        <dbReference type="EMBL" id="VDN41540.1"/>
    </source>
</evidence>
<organism evidence="1 2">
    <name type="scientific">Gongylonema pulchrum</name>
    <dbReference type="NCBI Taxonomy" id="637853"/>
    <lineage>
        <taxon>Eukaryota</taxon>
        <taxon>Metazoa</taxon>
        <taxon>Ecdysozoa</taxon>
        <taxon>Nematoda</taxon>
        <taxon>Chromadorea</taxon>
        <taxon>Rhabditida</taxon>
        <taxon>Spirurina</taxon>
        <taxon>Spiruromorpha</taxon>
        <taxon>Spiruroidea</taxon>
        <taxon>Gongylonematidae</taxon>
        <taxon>Gongylonema</taxon>
    </lineage>
</organism>
<accession>A0A3P7NLZ5</accession>
<evidence type="ECO:0000313" key="2">
    <source>
        <dbReference type="Proteomes" id="UP000271098"/>
    </source>
</evidence>
<proteinExistence type="predicted"/>
<protein>
    <submittedName>
        <fullName evidence="1">Uncharacterized protein</fullName>
    </submittedName>
</protein>
<dbReference type="EMBL" id="UYRT01098000">
    <property type="protein sequence ID" value="VDN41540.1"/>
    <property type="molecule type" value="Genomic_DNA"/>
</dbReference>
<dbReference type="Proteomes" id="UP000271098">
    <property type="component" value="Unassembled WGS sequence"/>
</dbReference>
<keyword evidence="2" id="KW-1185">Reference proteome</keyword>
<name>A0A3P7NLZ5_9BILA</name>
<dbReference type="OrthoDB" id="5866604at2759"/>
<dbReference type="AlphaFoldDB" id="A0A3P7NLZ5"/>
<gene>
    <name evidence="1" type="ORF">GPUH_LOCUS23486</name>
</gene>